<dbReference type="InterPro" id="IPR053851">
    <property type="entry name" value="DUF6929"/>
</dbReference>
<evidence type="ECO:0000313" key="1">
    <source>
        <dbReference type="EMBL" id="MXO94416.1"/>
    </source>
</evidence>
<gene>
    <name evidence="1" type="ORF">GRI62_12495</name>
</gene>
<sequence length="295" mass="30740">MRLNHIRDLAVETALASGHTFLSAASGLVVRGDHLFVIGDDVNCLAWFALDDSAPGKLVRLIEGDLPRDAAQRKRAKPDFEILVALPGAGVGRLLVLGSGSTSTRMRGAIVDLSALGEGPGVRHLDLRPLFASLAPLVAEINLEGAVLWGDRLLLFNRGNMQFPASHILEVSLAAVVEGGSVTVSLRAELSLPMVSGVPLSVTDACALDNGHILLSAVAEATADSYTDGALLGAAIAELDWHFNLLAVQPLDPPIKVEGIAALAAEDGLHLLCVTDSDDPARASALYGGGFPMRG</sequence>
<dbReference type="AlphaFoldDB" id="A0A845A5I5"/>
<reference evidence="1 2" key="1">
    <citation type="submission" date="2019-12" db="EMBL/GenBank/DDBJ databases">
        <title>Genomic-based taxomic classification of the family Erythrobacteraceae.</title>
        <authorList>
            <person name="Xu L."/>
        </authorList>
    </citation>
    <scope>NUCLEOTIDE SEQUENCE [LARGE SCALE GENOMIC DNA]</scope>
    <source>
        <strain evidence="1 2">RC4-10-4</strain>
    </source>
</reference>
<proteinExistence type="predicted"/>
<keyword evidence="2" id="KW-1185">Reference proteome</keyword>
<dbReference type="OrthoDB" id="8357313at2"/>
<dbReference type="Proteomes" id="UP000460626">
    <property type="component" value="Unassembled WGS sequence"/>
</dbReference>
<comment type="caution">
    <text evidence="1">The sequence shown here is derived from an EMBL/GenBank/DDBJ whole genome shotgun (WGS) entry which is preliminary data.</text>
</comment>
<evidence type="ECO:0000313" key="2">
    <source>
        <dbReference type="Proteomes" id="UP000460626"/>
    </source>
</evidence>
<name>A0A845A5I5_9SPHN</name>
<dbReference type="EMBL" id="WTYH01000001">
    <property type="protein sequence ID" value="MXO94416.1"/>
    <property type="molecule type" value="Genomic_DNA"/>
</dbReference>
<organism evidence="1 2">
    <name type="scientific">Aurantiacibacter arachoides</name>
    <dbReference type="NCBI Taxonomy" id="1850444"/>
    <lineage>
        <taxon>Bacteria</taxon>
        <taxon>Pseudomonadati</taxon>
        <taxon>Pseudomonadota</taxon>
        <taxon>Alphaproteobacteria</taxon>
        <taxon>Sphingomonadales</taxon>
        <taxon>Erythrobacteraceae</taxon>
        <taxon>Aurantiacibacter</taxon>
    </lineage>
</organism>
<protein>
    <submittedName>
        <fullName evidence="1">Uncharacterized protein</fullName>
    </submittedName>
</protein>
<accession>A0A845A5I5</accession>
<dbReference type="RefSeq" id="WP_131453633.1">
    <property type="nucleotide sequence ID" value="NZ_BMJK01000002.1"/>
</dbReference>
<dbReference type="Pfam" id="PF22000">
    <property type="entry name" value="DUF6929"/>
    <property type="match status" value="1"/>
</dbReference>